<keyword evidence="1" id="KW-1133">Transmembrane helix</keyword>
<feature type="domain" description="SMODS and SLOG-associating 2TM effector" evidence="2">
    <location>
        <begin position="157"/>
        <end position="273"/>
    </location>
</feature>
<organism evidence="3 4">
    <name type="scientific">Paraburkholderia ultramafica</name>
    <dbReference type="NCBI Taxonomy" id="1544867"/>
    <lineage>
        <taxon>Bacteria</taxon>
        <taxon>Pseudomonadati</taxon>
        <taxon>Pseudomonadota</taxon>
        <taxon>Betaproteobacteria</taxon>
        <taxon>Burkholderiales</taxon>
        <taxon>Burkholderiaceae</taxon>
        <taxon>Paraburkholderia</taxon>
    </lineage>
</organism>
<dbReference type="InterPro" id="IPR040811">
    <property type="entry name" value="SLATT_4"/>
</dbReference>
<name>A0A6S7B778_9BURK</name>
<dbReference type="EMBL" id="CADIKK010000010">
    <property type="protein sequence ID" value="CAB3787950.1"/>
    <property type="molecule type" value="Genomic_DNA"/>
</dbReference>
<dbReference type="AlphaFoldDB" id="A0A6S7B778"/>
<proteinExistence type="predicted"/>
<dbReference type="Gene3D" id="1.20.140.10">
    <property type="entry name" value="Butyryl-CoA Dehydrogenase, subunit A, domain 3"/>
    <property type="match status" value="1"/>
</dbReference>
<dbReference type="Proteomes" id="UP000494365">
    <property type="component" value="Unassembled WGS sequence"/>
</dbReference>
<keyword evidence="4" id="KW-1185">Reference proteome</keyword>
<protein>
    <recommendedName>
        <fullName evidence="2">SMODS and SLOG-associating 2TM effector domain-containing protein</fullName>
    </recommendedName>
</protein>
<evidence type="ECO:0000256" key="1">
    <source>
        <dbReference type="SAM" id="Phobius"/>
    </source>
</evidence>
<evidence type="ECO:0000313" key="3">
    <source>
        <dbReference type="EMBL" id="CAB3787950.1"/>
    </source>
</evidence>
<feature type="transmembrane region" description="Helical" evidence="1">
    <location>
        <begin position="204"/>
        <end position="223"/>
    </location>
</feature>
<evidence type="ECO:0000259" key="2">
    <source>
        <dbReference type="Pfam" id="PF18186"/>
    </source>
</evidence>
<keyword evidence="1" id="KW-0472">Membrane</keyword>
<keyword evidence="1" id="KW-0812">Transmembrane</keyword>
<dbReference type="NCBIfam" id="NF033632">
    <property type="entry name" value="SLATT_4"/>
    <property type="match status" value="1"/>
</dbReference>
<accession>A0A6S7B778</accession>
<sequence>MPLHRHCQESTKYFVASAAPPPVPFSDCANLAGLSRAALRDAVRFTQAKTRTFGIPGESSPHDNPLVQRVVGRLASLAHSTQSISAALARAIDEVCVARLEGASGLNRMAQYRQAHAQRLRNRTALTSDMTTLPAYEPPVDENQLLLKWIRRARESQMSHYDMADLLSARDRQLGWLVTALTAFVGTAVFASLILTAVSVEQRVFVGLVSVAAVVSAALQLFLRYAERAEKHRAAGARYGAVRRKLEAVFAGDADARDGHYLTAIRDELDRLAQDSPNVPPRIFYRTQRMLSTDTPRSRDA</sequence>
<dbReference type="Pfam" id="PF18186">
    <property type="entry name" value="SLATT_4"/>
    <property type="match status" value="1"/>
</dbReference>
<reference evidence="3 4" key="1">
    <citation type="submission" date="2020-04" db="EMBL/GenBank/DDBJ databases">
        <authorList>
            <person name="De Canck E."/>
        </authorList>
    </citation>
    <scope>NUCLEOTIDE SEQUENCE [LARGE SCALE GENOMIC DNA]</scope>
    <source>
        <strain evidence="3 4">LMG 28614</strain>
    </source>
</reference>
<evidence type="ECO:0000313" key="4">
    <source>
        <dbReference type="Proteomes" id="UP000494365"/>
    </source>
</evidence>
<gene>
    <name evidence="3" type="ORF">LMG28614_02620</name>
</gene>
<feature type="transmembrane region" description="Helical" evidence="1">
    <location>
        <begin position="174"/>
        <end position="198"/>
    </location>
</feature>